<organism evidence="6 7">
    <name type="scientific">Porites lobata</name>
    <dbReference type="NCBI Taxonomy" id="104759"/>
    <lineage>
        <taxon>Eukaryota</taxon>
        <taxon>Metazoa</taxon>
        <taxon>Cnidaria</taxon>
        <taxon>Anthozoa</taxon>
        <taxon>Hexacorallia</taxon>
        <taxon>Scleractinia</taxon>
        <taxon>Fungiina</taxon>
        <taxon>Poritidae</taxon>
        <taxon>Porites</taxon>
    </lineage>
</organism>
<keyword evidence="1" id="KW-0646">Protease inhibitor</keyword>
<dbReference type="PANTHER" id="PTHR10913:SF45">
    <property type="entry name" value="FOLLISTATIN, ISOFORM A-RELATED"/>
    <property type="match status" value="1"/>
</dbReference>
<dbReference type="PANTHER" id="PTHR10913">
    <property type="entry name" value="FOLLISTATIN-RELATED"/>
    <property type="match status" value="1"/>
</dbReference>
<feature type="domain" description="Kazal-like" evidence="5">
    <location>
        <begin position="348"/>
        <end position="395"/>
    </location>
</feature>
<keyword evidence="4" id="KW-0732">Signal</keyword>
<feature type="chain" id="PRO_5046812197" description="Kazal-like domain-containing protein" evidence="4">
    <location>
        <begin position="29"/>
        <end position="465"/>
    </location>
</feature>
<comment type="caution">
    <text evidence="6">The sequence shown here is derived from an EMBL/GenBank/DDBJ whole genome shotgun (WGS) entry which is preliminary data.</text>
</comment>
<dbReference type="Pfam" id="PF07648">
    <property type="entry name" value="Kazal_2"/>
    <property type="match status" value="1"/>
</dbReference>
<keyword evidence="7" id="KW-1185">Reference proteome</keyword>
<evidence type="ECO:0000256" key="1">
    <source>
        <dbReference type="ARBA" id="ARBA00022690"/>
    </source>
</evidence>
<dbReference type="Pfam" id="PF09458">
    <property type="entry name" value="H_lectin"/>
    <property type="match status" value="1"/>
</dbReference>
<accession>A0ABN8RKG5</accession>
<dbReference type="SUPFAM" id="SSF100895">
    <property type="entry name" value="Kazal-type serine protease inhibitors"/>
    <property type="match status" value="1"/>
</dbReference>
<evidence type="ECO:0000313" key="7">
    <source>
        <dbReference type="Proteomes" id="UP001159405"/>
    </source>
</evidence>
<reference evidence="6 7" key="1">
    <citation type="submission" date="2022-05" db="EMBL/GenBank/DDBJ databases">
        <authorList>
            <consortium name="Genoscope - CEA"/>
            <person name="William W."/>
        </authorList>
    </citation>
    <scope>NUCLEOTIDE SEQUENCE [LARGE SCALE GENOMIC DNA]</scope>
</reference>
<evidence type="ECO:0000256" key="2">
    <source>
        <dbReference type="ARBA" id="ARBA00022900"/>
    </source>
</evidence>
<dbReference type="CDD" id="cd00104">
    <property type="entry name" value="KAZAL_FS"/>
    <property type="match status" value="1"/>
</dbReference>
<dbReference type="InterPro" id="IPR050653">
    <property type="entry name" value="Prot_Inhib_GrowthFact_Antg"/>
</dbReference>
<dbReference type="Gene3D" id="2.60.40.2080">
    <property type="match status" value="2"/>
</dbReference>
<protein>
    <recommendedName>
        <fullName evidence="5">Kazal-like domain-containing protein</fullName>
    </recommendedName>
</protein>
<dbReference type="PROSITE" id="PS51465">
    <property type="entry name" value="KAZAL_2"/>
    <property type="match status" value="1"/>
</dbReference>
<name>A0ABN8RKG5_9CNID</name>
<sequence length="465" mass="52305">MCTEQEVRVQLLLAFFFVAALSYQDVEGIKENIHPCISIKTGICNFTITTPGLFACEKVSFENPFNGGQDVKVFVSKRHTTKNYSGGDGAAIWVESVDNKEFTVCVLEYGDGSSGTTKVNWMALQSVPVGAQLDTVSLDSWTTGEKCKRIAFEKRFSIPPSIYVTARHQILKRPQDALALWVEDVRRDGFKVCLRETKIFDGLHKNIKVDWIAFVKLMTLNFTLIHGLVTTKNNSPLNKQQNNAVCQIIKFTDAFYAPPVVMVSPRLSYHNNSRFSVSATCNAVTAWIQHTFRNETEVCMRRYSNNANYKDIVQLDYLVIGDLDPCIDVTCYYHSFCKAFGPHDARCVCVDSCPSYKEPVCSSNGTTYDNRCLFEREVCLHRLNLTVQHPGSCEEPLICFKFWVNALCSACLISFSAWSSPHATYSILGLLSLSCHSFQTITVNHMDTSDKSYVHDAAAYRGLKM</sequence>
<keyword evidence="3" id="KW-1015">Disulfide bond</keyword>
<proteinExistence type="predicted"/>
<keyword evidence="2" id="KW-0722">Serine protease inhibitor</keyword>
<evidence type="ECO:0000256" key="4">
    <source>
        <dbReference type="SAM" id="SignalP"/>
    </source>
</evidence>
<dbReference type="InterPro" id="IPR036058">
    <property type="entry name" value="Kazal_dom_sf"/>
</dbReference>
<dbReference type="EMBL" id="CALNXK010000265">
    <property type="protein sequence ID" value="CAH3179899.1"/>
    <property type="molecule type" value="Genomic_DNA"/>
</dbReference>
<dbReference type="Gene3D" id="3.30.60.30">
    <property type="match status" value="1"/>
</dbReference>
<evidence type="ECO:0000313" key="6">
    <source>
        <dbReference type="EMBL" id="CAH3179899.1"/>
    </source>
</evidence>
<dbReference type="SMART" id="SM00280">
    <property type="entry name" value="KAZAL"/>
    <property type="match status" value="1"/>
</dbReference>
<feature type="signal peptide" evidence="4">
    <location>
        <begin position="1"/>
        <end position="28"/>
    </location>
</feature>
<dbReference type="InterPro" id="IPR037221">
    <property type="entry name" value="H-type_lectin_dom_sf"/>
</dbReference>
<evidence type="ECO:0000259" key="5">
    <source>
        <dbReference type="PROSITE" id="PS51465"/>
    </source>
</evidence>
<dbReference type="InterPro" id="IPR019019">
    <property type="entry name" value="H-type_lectin_domain"/>
</dbReference>
<dbReference type="InterPro" id="IPR002350">
    <property type="entry name" value="Kazal_dom"/>
</dbReference>
<gene>
    <name evidence="6" type="ORF">PLOB_00022529</name>
</gene>
<dbReference type="Proteomes" id="UP001159405">
    <property type="component" value="Unassembled WGS sequence"/>
</dbReference>
<evidence type="ECO:0000256" key="3">
    <source>
        <dbReference type="ARBA" id="ARBA00023157"/>
    </source>
</evidence>